<feature type="non-terminal residue" evidence="1">
    <location>
        <position position="1"/>
    </location>
</feature>
<protein>
    <submittedName>
        <fullName evidence="1">Uncharacterized protein</fullName>
    </submittedName>
</protein>
<accession>A0A383CJ87</accession>
<reference evidence="1" key="1">
    <citation type="submission" date="2018-05" db="EMBL/GenBank/DDBJ databases">
        <authorList>
            <person name="Lanie J.A."/>
            <person name="Ng W.-L."/>
            <person name="Kazmierczak K.M."/>
            <person name="Andrzejewski T.M."/>
            <person name="Davidsen T.M."/>
            <person name="Wayne K.J."/>
            <person name="Tettelin H."/>
            <person name="Glass J.I."/>
            <person name="Rusch D."/>
            <person name="Podicherti R."/>
            <person name="Tsui H.-C.T."/>
            <person name="Winkler M.E."/>
        </authorList>
    </citation>
    <scope>NUCLEOTIDE SEQUENCE</scope>
</reference>
<dbReference type="AlphaFoldDB" id="A0A383CJ87"/>
<organism evidence="1">
    <name type="scientific">marine metagenome</name>
    <dbReference type="NCBI Taxonomy" id="408172"/>
    <lineage>
        <taxon>unclassified sequences</taxon>
        <taxon>metagenomes</taxon>
        <taxon>ecological metagenomes</taxon>
    </lineage>
</organism>
<sequence length="26" mass="3214">LLQEMTLKLKRNTKKIMSIYFTWITI</sequence>
<gene>
    <name evidence="1" type="ORF">METZ01_LOCUS484984</name>
</gene>
<proteinExistence type="predicted"/>
<evidence type="ECO:0000313" key="1">
    <source>
        <dbReference type="EMBL" id="SVE32130.1"/>
    </source>
</evidence>
<feature type="non-terminal residue" evidence="1">
    <location>
        <position position="26"/>
    </location>
</feature>
<name>A0A383CJ87_9ZZZZ</name>
<dbReference type="EMBL" id="UINC01209207">
    <property type="protein sequence ID" value="SVE32130.1"/>
    <property type="molecule type" value="Genomic_DNA"/>
</dbReference>